<accession>A0A1S2LXN1</accession>
<sequence length="107" mass="12069">MVTVKVLRSFLDKQNKVIQPVGKTINITEERFQEITLVEGDPLIELVEKGESNETDSPLKSNVKDIKKNVTADLGKDVLGLLLQEETESENRKGVIDHIEQLLKEVE</sequence>
<proteinExistence type="predicted"/>
<gene>
    <name evidence="1" type="ORF">BKP37_00730</name>
</gene>
<comment type="caution">
    <text evidence="1">The sequence shown here is derived from an EMBL/GenBank/DDBJ whole genome shotgun (WGS) entry which is preliminary data.</text>
</comment>
<dbReference type="AlphaFoldDB" id="A0A1S2LXN1"/>
<dbReference type="RefSeq" id="WP_071307824.1">
    <property type="nucleotide sequence ID" value="NZ_MLQR01000001.1"/>
</dbReference>
<evidence type="ECO:0000313" key="2">
    <source>
        <dbReference type="Proteomes" id="UP000179524"/>
    </source>
</evidence>
<dbReference type="EMBL" id="MLQR01000001">
    <property type="protein sequence ID" value="OIJ17096.1"/>
    <property type="molecule type" value="Genomic_DNA"/>
</dbReference>
<name>A0A1S2LXN1_9BACI</name>
<organism evidence="1 2">
    <name type="scientific">Anaerobacillus alkalilacustris</name>
    <dbReference type="NCBI Taxonomy" id="393763"/>
    <lineage>
        <taxon>Bacteria</taxon>
        <taxon>Bacillati</taxon>
        <taxon>Bacillota</taxon>
        <taxon>Bacilli</taxon>
        <taxon>Bacillales</taxon>
        <taxon>Bacillaceae</taxon>
        <taxon>Anaerobacillus</taxon>
    </lineage>
</organism>
<protein>
    <submittedName>
        <fullName evidence="1">Uncharacterized protein</fullName>
    </submittedName>
</protein>
<reference evidence="1 2" key="1">
    <citation type="submission" date="2016-10" db="EMBL/GenBank/DDBJ databases">
        <title>Draft genome sequences of four alkaliphilic bacteria belonging to the Anaerobacillus genus.</title>
        <authorList>
            <person name="Bassil N.M."/>
            <person name="Lloyd J.R."/>
        </authorList>
    </citation>
    <scope>NUCLEOTIDE SEQUENCE [LARGE SCALE GENOMIC DNA]</scope>
    <source>
        <strain evidence="1 2">DSM 18345</strain>
    </source>
</reference>
<dbReference type="Proteomes" id="UP000179524">
    <property type="component" value="Unassembled WGS sequence"/>
</dbReference>
<keyword evidence="2" id="KW-1185">Reference proteome</keyword>
<evidence type="ECO:0000313" key="1">
    <source>
        <dbReference type="EMBL" id="OIJ17096.1"/>
    </source>
</evidence>